<dbReference type="AlphaFoldDB" id="A0A564XVH6"/>
<name>A0A564XVH6_HYMDI</name>
<protein>
    <submittedName>
        <fullName evidence="1">Uncharacterized protein</fullName>
    </submittedName>
</protein>
<accession>A0A564XVH6</accession>
<gene>
    <name evidence="1" type="ORF">WMSIL1_LOCUS42</name>
</gene>
<keyword evidence="2" id="KW-1185">Reference proteome</keyword>
<evidence type="ECO:0000313" key="1">
    <source>
        <dbReference type="EMBL" id="VUZ38578.1"/>
    </source>
</evidence>
<proteinExistence type="predicted"/>
<reference evidence="1 2" key="1">
    <citation type="submission" date="2019-07" db="EMBL/GenBank/DDBJ databases">
        <authorList>
            <person name="Jastrzebski P J."/>
            <person name="Paukszto L."/>
            <person name="Jastrzebski P J."/>
        </authorList>
    </citation>
    <scope>NUCLEOTIDE SEQUENCE [LARGE SCALE GENOMIC DNA]</scope>
    <source>
        <strain evidence="1 2">WMS-il1</strain>
    </source>
</reference>
<sequence length="67" mass="7522">MLEILNSWKLPGIQDTSHIINDLVVEGIDVLVEWRGASRWDGTLRRHSIPIASSSMPSNDTVQLTHN</sequence>
<organism evidence="1 2">
    <name type="scientific">Hymenolepis diminuta</name>
    <name type="common">Rat tapeworm</name>
    <dbReference type="NCBI Taxonomy" id="6216"/>
    <lineage>
        <taxon>Eukaryota</taxon>
        <taxon>Metazoa</taxon>
        <taxon>Spiralia</taxon>
        <taxon>Lophotrochozoa</taxon>
        <taxon>Platyhelminthes</taxon>
        <taxon>Cestoda</taxon>
        <taxon>Eucestoda</taxon>
        <taxon>Cyclophyllidea</taxon>
        <taxon>Hymenolepididae</taxon>
        <taxon>Hymenolepis</taxon>
    </lineage>
</organism>
<dbReference type="EMBL" id="CABIJS010000002">
    <property type="protein sequence ID" value="VUZ38578.1"/>
    <property type="molecule type" value="Genomic_DNA"/>
</dbReference>
<evidence type="ECO:0000313" key="2">
    <source>
        <dbReference type="Proteomes" id="UP000321570"/>
    </source>
</evidence>
<dbReference type="Proteomes" id="UP000321570">
    <property type="component" value="Unassembled WGS sequence"/>
</dbReference>